<dbReference type="STRING" id="5486.A0A367XRZ1"/>
<dbReference type="AlphaFoldDB" id="A0A367XRZ1"/>
<dbReference type="InterPro" id="IPR051027">
    <property type="entry name" value="bZIP_transcription_factors"/>
</dbReference>
<feature type="domain" description="BZIP" evidence="8">
    <location>
        <begin position="468"/>
        <end position="531"/>
    </location>
</feature>
<keyword evidence="4" id="KW-0238">DNA-binding</keyword>
<gene>
    <name evidence="9" type="primary">SKO1_0</name>
    <name evidence="9" type="ORF">Cantr_04944</name>
</gene>
<feature type="compositionally biased region" description="Low complexity" evidence="7">
    <location>
        <begin position="126"/>
        <end position="140"/>
    </location>
</feature>
<name>A0A367XRZ1_9ASCO</name>
<sequence>MSSDHKSKFDLEPNPFERSFATKESSNLSLNELANNNNNNNDTNSDINSIGSNSAISSSTKTNGNSNNKHNLHIPNISNVNQHQQQPDEPGNGKLPGITPPLFTPGGRRLPPIGLSPGGSTAKQYTSGLSNGSLTTTNNNPDSNLWPSFIGSQNPQAPQLQLQQNFSQLLSSIRKTGLTPNESNIRLGLTPGGLGSFGFSNHLVPGLSTPSALLNGPITPGLSSLLGIPANSSMSNNNSNLPVPQQQQQAPPPPQQQQQQQQQPMLAPHQIPQHHQQQQQHQPPAPPPQQHLQQQGHEIAHIHNPGPGNQGPPVVVSVPPQIAQQLPQPHQQHPQHQQGGIHTIPENPVASFPMPAENQHVSGPAVTTSNTGQGSASASPPTATRKRKNSVKLGDEPVGAAKKAKATKTKKKEPKTKLKTEPNTEPAAESQSEDASRQADSEQTEDKQEKEETKPTKGKGKKKGNNDEEKRKNFLERNRVAASKCRQRKKQLIQKMEDELAFYLTGYRELSAQVAQLRGQLMTLKNVIAGHKDCSMFIQYLGGFNALNELVQQADFATQVTEGAHTNMTSMPSTIPTTLNNVPPSSTGGNTATTTAPGSTGDDSQADNPPSAPTTTMAPPLPIADHTSSHSNTRNVTPDVGFDQQHSRSGSALGNGAHIASHHSLTDLPAAALNGNNGVFGGNHRVVGGDNTGGRDLRAISSMSNLAAMNTNNGTSNTTTITPF</sequence>
<keyword evidence="3" id="KW-0805">Transcription regulation</keyword>
<feature type="compositionally biased region" description="Basic and acidic residues" evidence="7">
    <location>
        <begin position="1"/>
        <end position="11"/>
    </location>
</feature>
<feature type="compositionally biased region" description="Low complexity" evidence="7">
    <location>
        <begin position="23"/>
        <end position="69"/>
    </location>
</feature>
<dbReference type="OrthoDB" id="295274at2759"/>
<feature type="compositionally biased region" description="Low complexity" evidence="7">
    <location>
        <begin position="304"/>
        <end position="338"/>
    </location>
</feature>
<evidence type="ECO:0000313" key="9">
    <source>
        <dbReference type="EMBL" id="RCK56377.1"/>
    </source>
</evidence>
<dbReference type="InterPro" id="IPR004827">
    <property type="entry name" value="bZIP"/>
</dbReference>
<proteinExistence type="inferred from homology"/>
<feature type="compositionally biased region" description="Basic residues" evidence="7">
    <location>
        <begin position="402"/>
        <end position="414"/>
    </location>
</feature>
<dbReference type="CDD" id="cd14687">
    <property type="entry name" value="bZIP_ATF2"/>
    <property type="match status" value="1"/>
</dbReference>
<feature type="compositionally biased region" description="Polar residues" evidence="7">
    <location>
        <begin position="567"/>
        <end position="583"/>
    </location>
</feature>
<feature type="compositionally biased region" description="Basic and acidic residues" evidence="7">
    <location>
        <begin position="464"/>
        <end position="476"/>
    </location>
</feature>
<evidence type="ECO:0000256" key="7">
    <source>
        <dbReference type="SAM" id="MobiDB-lite"/>
    </source>
</evidence>
<evidence type="ECO:0000256" key="5">
    <source>
        <dbReference type="ARBA" id="ARBA00023163"/>
    </source>
</evidence>
<keyword evidence="5" id="KW-0804">Transcription</keyword>
<feature type="region of interest" description="Disordered" evidence="7">
    <location>
        <begin position="567"/>
        <end position="657"/>
    </location>
</feature>
<dbReference type="SUPFAM" id="SSF57959">
    <property type="entry name" value="Leucine zipper domain"/>
    <property type="match status" value="1"/>
</dbReference>
<feature type="region of interest" description="Disordered" evidence="7">
    <location>
        <begin position="229"/>
        <end position="476"/>
    </location>
</feature>
<feature type="compositionally biased region" description="Low complexity" evidence="7">
    <location>
        <begin position="256"/>
        <end position="282"/>
    </location>
</feature>
<feature type="compositionally biased region" description="Low complexity" evidence="7">
    <location>
        <begin position="584"/>
        <end position="603"/>
    </location>
</feature>
<dbReference type="FunFam" id="1.20.5.170:FF:000053">
    <property type="entry name" value="BZIP transcription factor AtfA"/>
    <property type="match status" value="1"/>
</dbReference>
<evidence type="ECO:0000256" key="3">
    <source>
        <dbReference type="ARBA" id="ARBA00023015"/>
    </source>
</evidence>
<dbReference type="EMBL" id="QLNQ01000029">
    <property type="protein sequence ID" value="RCK56377.1"/>
    <property type="molecule type" value="Genomic_DNA"/>
</dbReference>
<evidence type="ECO:0000259" key="8">
    <source>
        <dbReference type="PROSITE" id="PS50217"/>
    </source>
</evidence>
<evidence type="ECO:0000313" key="10">
    <source>
        <dbReference type="Proteomes" id="UP000253472"/>
    </source>
</evidence>
<evidence type="ECO:0000256" key="4">
    <source>
        <dbReference type="ARBA" id="ARBA00023125"/>
    </source>
</evidence>
<feature type="compositionally biased region" description="Low complexity" evidence="7">
    <location>
        <begin position="231"/>
        <end position="249"/>
    </location>
</feature>
<evidence type="ECO:0000256" key="2">
    <source>
        <dbReference type="ARBA" id="ARBA00007163"/>
    </source>
</evidence>
<accession>A0A367XRZ1</accession>
<dbReference type="PROSITE" id="PS50217">
    <property type="entry name" value="BZIP"/>
    <property type="match status" value="1"/>
</dbReference>
<dbReference type="GO" id="GO:0003700">
    <property type="term" value="F:DNA-binding transcription factor activity"/>
    <property type="evidence" value="ECO:0007669"/>
    <property type="project" value="InterPro"/>
</dbReference>
<protein>
    <submittedName>
        <fullName evidence="9">Transcriptional regulator SKO1</fullName>
    </submittedName>
</protein>
<evidence type="ECO:0000256" key="6">
    <source>
        <dbReference type="ARBA" id="ARBA00023242"/>
    </source>
</evidence>
<dbReference type="PANTHER" id="PTHR19304">
    <property type="entry name" value="CYCLIC-AMP RESPONSE ELEMENT BINDING PROTEIN"/>
    <property type="match status" value="1"/>
</dbReference>
<dbReference type="Proteomes" id="UP000253472">
    <property type="component" value="Unassembled WGS sequence"/>
</dbReference>
<comment type="caution">
    <text evidence="9">The sequence shown here is derived from an EMBL/GenBank/DDBJ whole genome shotgun (WGS) entry which is preliminary data.</text>
</comment>
<dbReference type="GO" id="GO:0003677">
    <property type="term" value="F:DNA binding"/>
    <property type="evidence" value="ECO:0007669"/>
    <property type="project" value="UniProtKB-KW"/>
</dbReference>
<comment type="similarity">
    <text evidence="2">Belongs to the bZIP family.</text>
</comment>
<dbReference type="GO" id="GO:0005634">
    <property type="term" value="C:nucleus"/>
    <property type="evidence" value="ECO:0007669"/>
    <property type="project" value="UniProtKB-SubCell"/>
</dbReference>
<keyword evidence="10" id="KW-1185">Reference proteome</keyword>
<dbReference type="Gene3D" id="1.20.5.170">
    <property type="match status" value="1"/>
</dbReference>
<dbReference type="GO" id="GO:0006357">
    <property type="term" value="P:regulation of transcription by RNA polymerase II"/>
    <property type="evidence" value="ECO:0007669"/>
    <property type="project" value="UniProtKB-ARBA"/>
</dbReference>
<organism evidence="9 10">
    <name type="scientific">Candida viswanathii</name>
    <dbReference type="NCBI Taxonomy" id="5486"/>
    <lineage>
        <taxon>Eukaryota</taxon>
        <taxon>Fungi</taxon>
        <taxon>Dikarya</taxon>
        <taxon>Ascomycota</taxon>
        <taxon>Saccharomycotina</taxon>
        <taxon>Pichiomycetes</taxon>
        <taxon>Debaryomycetaceae</taxon>
        <taxon>Candida/Lodderomyces clade</taxon>
        <taxon>Candida</taxon>
    </lineage>
</organism>
<feature type="compositionally biased region" description="Basic and acidic residues" evidence="7">
    <location>
        <begin position="434"/>
        <end position="455"/>
    </location>
</feature>
<evidence type="ECO:0000256" key="1">
    <source>
        <dbReference type="ARBA" id="ARBA00004123"/>
    </source>
</evidence>
<feature type="region of interest" description="Disordered" evidence="7">
    <location>
        <begin position="1"/>
        <end position="74"/>
    </location>
</feature>
<feature type="region of interest" description="Disordered" evidence="7">
    <location>
        <begin position="116"/>
        <end position="151"/>
    </location>
</feature>
<dbReference type="InterPro" id="IPR046347">
    <property type="entry name" value="bZIP_sf"/>
</dbReference>
<feature type="compositionally biased region" description="Polar residues" evidence="7">
    <location>
        <begin position="359"/>
        <end position="382"/>
    </location>
</feature>
<reference evidence="9 10" key="1">
    <citation type="submission" date="2018-06" db="EMBL/GenBank/DDBJ databases">
        <title>Whole genome sequencing of Candida tropicalis (genome annotated by CSBL at Korea University).</title>
        <authorList>
            <person name="Ahn J."/>
        </authorList>
    </citation>
    <scope>NUCLEOTIDE SEQUENCE [LARGE SCALE GENOMIC DNA]</scope>
    <source>
        <strain evidence="9 10">ATCC 20962</strain>
    </source>
</reference>
<keyword evidence="6" id="KW-0539">Nucleus</keyword>
<comment type="subcellular location">
    <subcellularLocation>
        <location evidence="1">Nucleus</location>
    </subcellularLocation>
</comment>
<dbReference type="SMART" id="SM00338">
    <property type="entry name" value="BRLZ"/>
    <property type="match status" value="1"/>
</dbReference>